<organism evidence="1 2">
    <name type="scientific">Methanobrevibacter arboriphilus</name>
    <dbReference type="NCBI Taxonomy" id="39441"/>
    <lineage>
        <taxon>Archaea</taxon>
        <taxon>Methanobacteriati</taxon>
        <taxon>Methanobacteriota</taxon>
        <taxon>Methanomada group</taxon>
        <taxon>Methanobacteria</taxon>
        <taxon>Methanobacteriales</taxon>
        <taxon>Methanobacteriaceae</taxon>
        <taxon>Methanobrevibacter</taxon>
    </lineage>
</organism>
<dbReference type="Proteomes" id="UP000825015">
    <property type="component" value="Chromosome"/>
</dbReference>
<dbReference type="EMBL" id="AP019779">
    <property type="protein sequence ID" value="BBL62622.1"/>
    <property type="molecule type" value="Genomic_DNA"/>
</dbReference>
<accession>A0ACA8R4S1</accession>
<name>A0ACA8R4S1_METAZ</name>
<proteinExistence type="predicted"/>
<protein>
    <submittedName>
        <fullName evidence="1">Uncharacterized protein</fullName>
    </submittedName>
</protein>
<reference evidence="1" key="1">
    <citation type="submission" date="2019-06" db="EMBL/GenBank/DDBJ databases">
        <title>Complete genome sequence of Methanobrevibacter arboriphilus strain SA.</title>
        <authorList>
            <person name="Asakawa S."/>
        </authorList>
    </citation>
    <scope>NUCLEOTIDE SEQUENCE</scope>
    <source>
        <strain evidence="1">SA</strain>
    </source>
</reference>
<keyword evidence="2" id="KW-1185">Reference proteome</keyword>
<gene>
    <name evidence="1" type="ORF">MarbSA_16620</name>
</gene>
<evidence type="ECO:0000313" key="2">
    <source>
        <dbReference type="Proteomes" id="UP000825015"/>
    </source>
</evidence>
<sequence length="382" mass="45019">MRYNRKQHSIKHSHLIIINTNYKKRKINNYGIEKPNTGEKILSFIVEKYISVKGYFPNDEFINDKLPKLLTDATSTGSNELVKFIKENMNSMLEEYADERNEFENLVHDQWGEILGNLEVLIIMCFESVNLHSRDIYNKDSDDCKLNVLMQLHARALRVSNEILTLLKTGYGDGANSRWRTLYELSVISAFLSKNEFYVTKRYMEHEIIRTYKDIKEYQNYYERLHPDDDYIPNTDNFEKIKEQRDELIEKYGKEFDYDWGWIPKEICKPYFKALAKFVNVDHLIPYYNLSSASIHGLSRGLYNTSLPSEKQEKILHWGASNYGLGETIQNTAISICQATTWLLTYKPSMDSIIYQQTLEFFMIDMKNSILEMDNNNYCSNN</sequence>
<evidence type="ECO:0000313" key="1">
    <source>
        <dbReference type="EMBL" id="BBL62622.1"/>
    </source>
</evidence>